<evidence type="ECO:0000256" key="5">
    <source>
        <dbReference type="ARBA" id="ARBA00022989"/>
    </source>
</evidence>
<comment type="similarity">
    <text evidence="9">Belongs to the MscL family.</text>
</comment>
<dbReference type="Proteomes" id="UP000216446">
    <property type="component" value="Unassembled WGS sequence"/>
</dbReference>
<dbReference type="InterPro" id="IPR037673">
    <property type="entry name" value="MSC/AndL"/>
</dbReference>
<dbReference type="PRINTS" id="PR01264">
    <property type="entry name" value="MECHCHANNEL"/>
</dbReference>
<comment type="function">
    <text evidence="9">Channel that opens in response to stretch forces in the membrane lipid bilayer. May participate in the regulation of osmotic pressure changes within the cell.</text>
</comment>
<keyword evidence="5 9" id="KW-1133">Transmembrane helix</keyword>
<evidence type="ECO:0000256" key="3">
    <source>
        <dbReference type="ARBA" id="ARBA00022475"/>
    </source>
</evidence>
<comment type="subunit">
    <text evidence="9">Homopentamer.</text>
</comment>
<evidence type="ECO:0000313" key="11">
    <source>
        <dbReference type="EMBL" id="OZC01669.1"/>
    </source>
</evidence>
<proteinExistence type="inferred from homology"/>
<keyword evidence="2 9" id="KW-0813">Transport</keyword>
<dbReference type="Gene3D" id="1.10.1200.120">
    <property type="entry name" value="Large-conductance mechanosensitive channel, MscL, domain 1"/>
    <property type="match status" value="1"/>
</dbReference>
<dbReference type="NCBIfam" id="TIGR00220">
    <property type="entry name" value="mscL"/>
    <property type="match status" value="1"/>
</dbReference>
<feature type="region of interest" description="Disordered" evidence="10">
    <location>
        <begin position="164"/>
        <end position="186"/>
    </location>
</feature>
<sequence>MSLLSDFKSFALRGNLIDLAIGFTVGAAFTTVAQSLVDDLLMPPLGILLGTTDFSDYYWLLQEGEGAPGPYDTIQAAQEAGAVTLNYGAFLTNVLTFLIVALAVFVIVRLVMRASRAVQDEFGETEDESTPETKKCAYCREAVPFKASRCSHCTSFLGTDGGPLQPDAALTPGRPPEDTALPASGA</sequence>
<protein>
    <recommendedName>
        <fullName evidence="9">Large-conductance mechanosensitive channel</fullName>
    </recommendedName>
</protein>
<dbReference type="GO" id="GO:0005886">
    <property type="term" value="C:plasma membrane"/>
    <property type="evidence" value="ECO:0007669"/>
    <property type="project" value="UniProtKB-SubCell"/>
</dbReference>
<dbReference type="InterPro" id="IPR001185">
    <property type="entry name" value="MS_channel"/>
</dbReference>
<gene>
    <name evidence="9" type="primary">mscL</name>
    <name evidence="11" type="ORF">BSZ36_00935</name>
</gene>
<evidence type="ECO:0000256" key="7">
    <source>
        <dbReference type="ARBA" id="ARBA00023136"/>
    </source>
</evidence>
<keyword evidence="7 9" id="KW-0472">Membrane</keyword>
<evidence type="ECO:0000256" key="10">
    <source>
        <dbReference type="SAM" id="MobiDB-lite"/>
    </source>
</evidence>
<dbReference type="HAMAP" id="MF_00115">
    <property type="entry name" value="MscL"/>
    <property type="match status" value="1"/>
</dbReference>
<dbReference type="GO" id="GO:0008381">
    <property type="term" value="F:mechanosensitive monoatomic ion channel activity"/>
    <property type="evidence" value="ECO:0007669"/>
    <property type="project" value="UniProtKB-UniRule"/>
</dbReference>
<dbReference type="PANTHER" id="PTHR30266">
    <property type="entry name" value="MECHANOSENSITIVE CHANNEL MSCL"/>
    <property type="match status" value="1"/>
</dbReference>
<dbReference type="PANTHER" id="PTHR30266:SF2">
    <property type="entry name" value="LARGE-CONDUCTANCE MECHANOSENSITIVE CHANNEL"/>
    <property type="match status" value="1"/>
</dbReference>
<evidence type="ECO:0000256" key="8">
    <source>
        <dbReference type="ARBA" id="ARBA00023303"/>
    </source>
</evidence>
<keyword evidence="12" id="KW-1185">Reference proteome</keyword>
<dbReference type="EMBL" id="MQWB01000001">
    <property type="protein sequence ID" value="OZC01669.1"/>
    <property type="molecule type" value="Genomic_DNA"/>
</dbReference>
<keyword evidence="3 9" id="KW-1003">Cell membrane</keyword>
<accession>A0A259TV77</accession>
<organism evidence="11 12">
    <name type="scientific">Rubricoccus marinus</name>
    <dbReference type="NCBI Taxonomy" id="716817"/>
    <lineage>
        <taxon>Bacteria</taxon>
        <taxon>Pseudomonadati</taxon>
        <taxon>Rhodothermota</taxon>
        <taxon>Rhodothermia</taxon>
        <taxon>Rhodothermales</taxon>
        <taxon>Rubricoccaceae</taxon>
        <taxon>Rubricoccus</taxon>
    </lineage>
</organism>
<evidence type="ECO:0000256" key="6">
    <source>
        <dbReference type="ARBA" id="ARBA00023065"/>
    </source>
</evidence>
<dbReference type="InParanoid" id="A0A259TV77"/>
<evidence type="ECO:0000313" key="12">
    <source>
        <dbReference type="Proteomes" id="UP000216446"/>
    </source>
</evidence>
<dbReference type="RefSeq" id="WP_218827506.1">
    <property type="nucleotide sequence ID" value="NZ_MQWB01000001.1"/>
</dbReference>
<keyword evidence="8 9" id="KW-0407">Ion channel</keyword>
<keyword evidence="6 9" id="KW-0406">Ion transport</keyword>
<evidence type="ECO:0000256" key="2">
    <source>
        <dbReference type="ARBA" id="ARBA00022448"/>
    </source>
</evidence>
<dbReference type="AlphaFoldDB" id="A0A259TV77"/>
<feature type="transmembrane region" description="Helical" evidence="9">
    <location>
        <begin position="90"/>
        <end position="112"/>
    </location>
</feature>
<evidence type="ECO:0000256" key="9">
    <source>
        <dbReference type="HAMAP-Rule" id="MF_00115"/>
    </source>
</evidence>
<evidence type="ECO:0000256" key="4">
    <source>
        <dbReference type="ARBA" id="ARBA00022692"/>
    </source>
</evidence>
<evidence type="ECO:0000256" key="1">
    <source>
        <dbReference type="ARBA" id="ARBA00004141"/>
    </source>
</evidence>
<keyword evidence="4 9" id="KW-0812">Transmembrane</keyword>
<comment type="subcellular location">
    <subcellularLocation>
        <location evidence="9">Cell membrane</location>
        <topology evidence="9">Multi-pass membrane protein</topology>
    </subcellularLocation>
    <subcellularLocation>
        <location evidence="1">Membrane</location>
        <topology evidence="1">Multi-pass membrane protein</topology>
    </subcellularLocation>
</comment>
<dbReference type="SUPFAM" id="SSF81330">
    <property type="entry name" value="Gated mechanosensitive channel"/>
    <property type="match status" value="1"/>
</dbReference>
<name>A0A259TV77_9BACT</name>
<feature type="transmembrane region" description="Helical" evidence="9">
    <location>
        <begin position="16"/>
        <end position="37"/>
    </location>
</feature>
<dbReference type="Pfam" id="PF01741">
    <property type="entry name" value="MscL"/>
    <property type="match status" value="1"/>
</dbReference>
<comment type="caution">
    <text evidence="11">The sequence shown here is derived from an EMBL/GenBank/DDBJ whole genome shotgun (WGS) entry which is preliminary data.</text>
</comment>
<dbReference type="InterPro" id="IPR036019">
    <property type="entry name" value="MscL_channel"/>
</dbReference>
<reference evidence="11 12" key="1">
    <citation type="submission" date="2016-11" db="EMBL/GenBank/DDBJ databases">
        <title>Study of marine rhodopsin-containing bacteria.</title>
        <authorList>
            <person name="Yoshizawa S."/>
            <person name="Kumagai Y."/>
            <person name="Kogure K."/>
        </authorList>
    </citation>
    <scope>NUCLEOTIDE SEQUENCE [LARGE SCALE GENOMIC DNA]</scope>
    <source>
        <strain evidence="11 12">SG-29</strain>
    </source>
</reference>